<proteinExistence type="predicted"/>
<reference evidence="1" key="1">
    <citation type="journal article" date="2023" name="Mol. Phylogenet. Evol.">
        <title>Genome-scale phylogeny and comparative genomics of the fungal order Sordariales.</title>
        <authorList>
            <person name="Hensen N."/>
            <person name="Bonometti L."/>
            <person name="Westerberg I."/>
            <person name="Brannstrom I.O."/>
            <person name="Guillou S."/>
            <person name="Cros-Aarteil S."/>
            <person name="Calhoun S."/>
            <person name="Haridas S."/>
            <person name="Kuo A."/>
            <person name="Mondo S."/>
            <person name="Pangilinan J."/>
            <person name="Riley R."/>
            <person name="LaButti K."/>
            <person name="Andreopoulos B."/>
            <person name="Lipzen A."/>
            <person name="Chen C."/>
            <person name="Yan M."/>
            <person name="Daum C."/>
            <person name="Ng V."/>
            <person name="Clum A."/>
            <person name="Steindorff A."/>
            <person name="Ohm R.A."/>
            <person name="Martin F."/>
            <person name="Silar P."/>
            <person name="Natvig D.O."/>
            <person name="Lalanne C."/>
            <person name="Gautier V."/>
            <person name="Ament-Velasquez S.L."/>
            <person name="Kruys A."/>
            <person name="Hutchinson M.I."/>
            <person name="Powell A.J."/>
            <person name="Barry K."/>
            <person name="Miller A.N."/>
            <person name="Grigoriev I.V."/>
            <person name="Debuchy R."/>
            <person name="Gladieux P."/>
            <person name="Hiltunen Thoren M."/>
            <person name="Johannesson H."/>
        </authorList>
    </citation>
    <scope>NUCLEOTIDE SEQUENCE</scope>
    <source>
        <strain evidence="1">CBS 141.50</strain>
    </source>
</reference>
<dbReference type="InterPro" id="IPR009959">
    <property type="entry name" value="Cyclase_SnoaL-like"/>
</dbReference>
<dbReference type="RefSeq" id="XP_062637400.1">
    <property type="nucleotide sequence ID" value="XM_062783748.1"/>
</dbReference>
<comment type="caution">
    <text evidence="1">The sequence shown here is derived from an EMBL/GenBank/DDBJ whole genome shotgun (WGS) entry which is preliminary data.</text>
</comment>
<dbReference type="Gene3D" id="3.10.450.50">
    <property type="match status" value="2"/>
</dbReference>
<dbReference type="EMBL" id="MU853581">
    <property type="protein sequence ID" value="KAK4144029.1"/>
    <property type="molecule type" value="Genomic_DNA"/>
</dbReference>
<dbReference type="Pfam" id="PF07366">
    <property type="entry name" value="SnoaL"/>
    <property type="match status" value="1"/>
</dbReference>
<dbReference type="GO" id="GO:0030638">
    <property type="term" value="P:polyketide metabolic process"/>
    <property type="evidence" value="ECO:0007669"/>
    <property type="project" value="InterPro"/>
</dbReference>
<organism evidence="1 2">
    <name type="scientific">Dichotomopilus funicola</name>
    <dbReference type="NCBI Taxonomy" id="1934379"/>
    <lineage>
        <taxon>Eukaryota</taxon>
        <taxon>Fungi</taxon>
        <taxon>Dikarya</taxon>
        <taxon>Ascomycota</taxon>
        <taxon>Pezizomycotina</taxon>
        <taxon>Sordariomycetes</taxon>
        <taxon>Sordariomycetidae</taxon>
        <taxon>Sordariales</taxon>
        <taxon>Chaetomiaceae</taxon>
        <taxon>Dichotomopilus</taxon>
    </lineage>
</organism>
<dbReference type="GeneID" id="87820361"/>
<name>A0AAN6V3E9_9PEZI</name>
<dbReference type="Proteomes" id="UP001302676">
    <property type="component" value="Unassembled WGS sequence"/>
</dbReference>
<dbReference type="InterPro" id="IPR032710">
    <property type="entry name" value="NTF2-like_dom_sf"/>
</dbReference>
<evidence type="ECO:0000313" key="2">
    <source>
        <dbReference type="Proteomes" id="UP001302676"/>
    </source>
</evidence>
<keyword evidence="2" id="KW-1185">Reference proteome</keyword>
<sequence>MELRGEGGGVRDAELLSESARYLRTGVAPPLRADNWTRFKSFIDRINRRQWETLSDAVQSRVNYNQRELSLYEFTQLLKQEFAPKTNTTMAIVTTVGGDATVDGPVITRLCVKTSLVEGPRLPSAPRQHFEHSRHMVAYFTDNKISQVYDISDAAEKQTLCQAIVPPPALRPPPPPASIDLRQFYADYIACINSGSITDDLHRFCKPSGVTWNGTPMSVQKYGEMIQSSLDAISGLYFDIHTLAVDEGRQQLAARLEFTGTPVKSFAGGAPNGRSVEFSEHVFYWLEQGLISDVLSIVDWEEYRSQLAR</sequence>
<dbReference type="SUPFAM" id="SSF54427">
    <property type="entry name" value="NTF2-like"/>
    <property type="match status" value="1"/>
</dbReference>
<evidence type="ECO:0000313" key="1">
    <source>
        <dbReference type="EMBL" id="KAK4144029.1"/>
    </source>
</evidence>
<dbReference type="AlphaFoldDB" id="A0AAN6V3E9"/>
<accession>A0AAN6V3E9</accession>
<protein>
    <submittedName>
        <fullName evidence="1">Uncharacterized protein</fullName>
    </submittedName>
</protein>
<reference evidence="1" key="2">
    <citation type="submission" date="2023-05" db="EMBL/GenBank/DDBJ databases">
        <authorList>
            <consortium name="Lawrence Berkeley National Laboratory"/>
            <person name="Steindorff A."/>
            <person name="Hensen N."/>
            <person name="Bonometti L."/>
            <person name="Westerberg I."/>
            <person name="Brannstrom I.O."/>
            <person name="Guillou S."/>
            <person name="Cros-Aarteil S."/>
            <person name="Calhoun S."/>
            <person name="Haridas S."/>
            <person name="Kuo A."/>
            <person name="Mondo S."/>
            <person name="Pangilinan J."/>
            <person name="Riley R."/>
            <person name="Labutti K."/>
            <person name="Andreopoulos B."/>
            <person name="Lipzen A."/>
            <person name="Chen C."/>
            <person name="Yanf M."/>
            <person name="Daum C."/>
            <person name="Ng V."/>
            <person name="Clum A."/>
            <person name="Ohm R."/>
            <person name="Martin F."/>
            <person name="Silar P."/>
            <person name="Natvig D."/>
            <person name="Lalanne C."/>
            <person name="Gautier V."/>
            <person name="Ament-Velasquez S.L."/>
            <person name="Kruys A."/>
            <person name="Hutchinson M.I."/>
            <person name="Powell A.J."/>
            <person name="Barry K."/>
            <person name="Miller A.N."/>
            <person name="Grigoriev I.V."/>
            <person name="Debuchy R."/>
            <person name="Gladieux P."/>
            <person name="Thoren M.H."/>
            <person name="Johannesson H."/>
        </authorList>
    </citation>
    <scope>NUCLEOTIDE SEQUENCE</scope>
    <source>
        <strain evidence="1">CBS 141.50</strain>
    </source>
</reference>
<gene>
    <name evidence="1" type="ORF">C8A04DRAFT_37046</name>
</gene>